<sequence length="194" mass="21952">MLKVEPISYNHAYELVNAYHYLGPKRFIGQHAFGLIEDLQVIGAVVYSPLSVPNSATSAFGFPRGNYPDLLEMSRLVLEPELNGKNYGSMLVGRSLRILKQRGIRAVISYADSSRHVGAVYQACNFGYYGLSPQRNDFYFADGTKLSRGKSKGFEGHWEPRSRKHRYVYLIDKTLVPIWEQEPYPKASEVANAK</sequence>
<accession>A0A6J5NLB7</accession>
<reference evidence="1" key="1">
    <citation type="submission" date="2020-04" db="EMBL/GenBank/DDBJ databases">
        <authorList>
            <person name="Chiriac C."/>
            <person name="Salcher M."/>
            <person name="Ghai R."/>
            <person name="Kavagutti S V."/>
        </authorList>
    </citation>
    <scope>NUCLEOTIDE SEQUENCE</scope>
</reference>
<dbReference type="InterPro" id="IPR016181">
    <property type="entry name" value="Acyl_CoA_acyltransferase"/>
</dbReference>
<gene>
    <name evidence="1" type="ORF">UFOVP720_12</name>
</gene>
<evidence type="ECO:0000313" key="1">
    <source>
        <dbReference type="EMBL" id="CAB4159713.1"/>
    </source>
</evidence>
<dbReference type="Gene3D" id="3.40.630.30">
    <property type="match status" value="1"/>
</dbReference>
<dbReference type="EMBL" id="LR796690">
    <property type="protein sequence ID" value="CAB4159713.1"/>
    <property type="molecule type" value="Genomic_DNA"/>
</dbReference>
<organism evidence="1">
    <name type="scientific">uncultured Caudovirales phage</name>
    <dbReference type="NCBI Taxonomy" id="2100421"/>
    <lineage>
        <taxon>Viruses</taxon>
        <taxon>Duplodnaviria</taxon>
        <taxon>Heunggongvirae</taxon>
        <taxon>Uroviricota</taxon>
        <taxon>Caudoviricetes</taxon>
        <taxon>Peduoviridae</taxon>
        <taxon>Maltschvirus</taxon>
        <taxon>Maltschvirus maltsch</taxon>
    </lineage>
</organism>
<proteinExistence type="predicted"/>
<dbReference type="SUPFAM" id="SSF55729">
    <property type="entry name" value="Acyl-CoA N-acyltransferases (Nat)"/>
    <property type="match status" value="1"/>
</dbReference>
<protein>
    <submittedName>
        <fullName evidence="1">NAT_SF domain containing protein</fullName>
    </submittedName>
</protein>
<dbReference type="GO" id="GO:0016747">
    <property type="term" value="F:acyltransferase activity, transferring groups other than amino-acyl groups"/>
    <property type="evidence" value="ECO:0007669"/>
    <property type="project" value="InterPro"/>
</dbReference>
<dbReference type="Pfam" id="PF25680">
    <property type="entry name" value="Mom"/>
    <property type="match status" value="1"/>
</dbReference>
<dbReference type="InterPro" id="IPR057895">
    <property type="entry name" value="Mom"/>
</dbReference>
<name>A0A6J5NLB7_9CAUD</name>